<protein>
    <submittedName>
        <fullName evidence="2">Uncharacterized protein</fullName>
    </submittedName>
</protein>
<evidence type="ECO:0000256" key="1">
    <source>
        <dbReference type="SAM" id="Coils"/>
    </source>
</evidence>
<reference evidence="2 3" key="1">
    <citation type="submission" date="2018-09" db="EMBL/GenBank/DDBJ databases">
        <title>Complete genome sequence of the hydrocarbonoclastic bacterium Alcaligenes aquatilis QD168, isolated from a crude-oil polluted marine sediment of Central Chile.</title>
        <authorList>
            <person name="Duran R.E."/>
            <person name="Barra B."/>
            <person name="Salva-Serra F."/>
            <person name="Mendez V."/>
            <person name="Moore E.R.B."/>
            <person name="Seeger M."/>
        </authorList>
    </citation>
    <scope>NUCLEOTIDE SEQUENCE [LARGE SCALE GENOMIC DNA]</scope>
    <source>
        <strain evidence="2 3">QD168</strain>
    </source>
</reference>
<dbReference type="AlphaFoldDB" id="A0A3G2HU78"/>
<keyword evidence="1" id="KW-0175">Coiled coil</keyword>
<dbReference type="EMBL" id="CP032153">
    <property type="protein sequence ID" value="AYN20605.1"/>
    <property type="molecule type" value="Genomic_DNA"/>
</dbReference>
<dbReference type="RefSeq" id="WP_121738701.1">
    <property type="nucleotide sequence ID" value="NZ_CP032153.1"/>
</dbReference>
<gene>
    <name evidence="2" type="ORF">D3M96_08730</name>
</gene>
<feature type="coiled-coil region" evidence="1">
    <location>
        <begin position="363"/>
        <end position="408"/>
    </location>
</feature>
<accession>A0A3G2HU78</accession>
<organism evidence="2 3">
    <name type="scientific">Alcaligenes aquatilis</name>
    <dbReference type="NCBI Taxonomy" id="323284"/>
    <lineage>
        <taxon>Bacteria</taxon>
        <taxon>Pseudomonadati</taxon>
        <taxon>Pseudomonadota</taxon>
        <taxon>Betaproteobacteria</taxon>
        <taxon>Burkholderiales</taxon>
        <taxon>Alcaligenaceae</taxon>
        <taxon>Alcaligenes</taxon>
    </lineage>
</organism>
<dbReference type="Proteomes" id="UP000268070">
    <property type="component" value="Chromosome"/>
</dbReference>
<proteinExistence type="predicted"/>
<dbReference type="Pfam" id="PF13289">
    <property type="entry name" value="SIR2_2"/>
    <property type="match status" value="1"/>
</dbReference>
<name>A0A3G2HU78_9BURK</name>
<dbReference type="KEGG" id="aaqu:D3M96_08730"/>
<evidence type="ECO:0000313" key="3">
    <source>
        <dbReference type="Proteomes" id="UP000268070"/>
    </source>
</evidence>
<dbReference type="OrthoDB" id="9784378at2"/>
<sequence length="699" mass="77784">MIKTDLNFHSYDVLLDRVIHASREIIFFFGSALSIPEDGGMPGVPSVSGVLGFVEATLKDSPNAFAPVRELQDSGKAYQMAFAQLQAFRGQDAANDVIRRAVLQARKAHTNTPGKIEALNVHDPEVCRTLDDDIAGWYLRPSLVALGKLLANHSGRLGKTVLTTNFDPLIQIAVRAANGTYLRTMLHDDGTLSQSEGPGVQIVHLHGYWHGTDTLHVPAQIKSPRKKLKRSLERLLQNRTLIVMGCGGWDDVFMSSLSDLVSDTELNPDVLWAFYESDEQEIVHKYQHIFAKLAPAMGRGRVQFYAGVDLHTFLPQLLGSLKDVPDADEQRHINEILEKLDALAPDLRHKIFAQIDPSLIDRVENLRATHERLEQELTDTQHKSRERVAELETQAARQASELQRAQAALTSSRLALTSAAIKDLSWLTMIRTQMMPKQPGRVPFHNSQEVALRGYHAAAAGQNSAPLLSQVTWSKVPYQENGLHRGYKAAIIFKGDNFVPGIVFTFRRRGEGLPAGNSDYFWRLPNIYFGDYLEVSAGDSEPEAPLSWRDYEFQVKNPEGRVSEWVTFTYPFNDVLLESIGTEAYQRGLSLLEAGKASEAVEPLRKAYVFSDRMLGAGAQTTLDRKAVWNRAIDDAALSKLRFRIGARLKVVSGEKAGVSGTVEKLLLRQVHAYVIRPTDGDELFQASDEQVEGDQSAV</sequence>
<evidence type="ECO:0000313" key="2">
    <source>
        <dbReference type="EMBL" id="AYN20605.1"/>
    </source>
</evidence>